<feature type="transmembrane region" description="Helical" evidence="6">
    <location>
        <begin position="758"/>
        <end position="781"/>
    </location>
</feature>
<evidence type="ECO:0000259" key="8">
    <source>
        <dbReference type="Pfam" id="PF12704"/>
    </source>
</evidence>
<feature type="transmembrane region" description="Helical" evidence="6">
    <location>
        <begin position="669"/>
        <end position="695"/>
    </location>
</feature>
<evidence type="ECO:0000256" key="6">
    <source>
        <dbReference type="SAM" id="Phobius"/>
    </source>
</evidence>
<protein>
    <submittedName>
        <fullName evidence="9">Putative ABC transport system permease protein</fullName>
    </submittedName>
</protein>
<organism evidence="9 10">
    <name type="scientific">Reichenbachiella faecimaris</name>
    <dbReference type="NCBI Taxonomy" id="692418"/>
    <lineage>
        <taxon>Bacteria</taxon>
        <taxon>Pseudomonadati</taxon>
        <taxon>Bacteroidota</taxon>
        <taxon>Cytophagia</taxon>
        <taxon>Cytophagales</taxon>
        <taxon>Reichenbachiellaceae</taxon>
        <taxon>Reichenbachiella</taxon>
    </lineage>
</organism>
<dbReference type="Proteomes" id="UP000192472">
    <property type="component" value="Unassembled WGS sequence"/>
</dbReference>
<dbReference type="InterPro" id="IPR050250">
    <property type="entry name" value="Macrolide_Exporter_MacB"/>
</dbReference>
<keyword evidence="4 6" id="KW-1133">Transmembrane helix</keyword>
<feature type="transmembrane region" description="Helical" evidence="6">
    <location>
        <begin position="284"/>
        <end position="304"/>
    </location>
</feature>
<gene>
    <name evidence="9" type="ORF">SAMN04488029_2425</name>
</gene>
<dbReference type="AlphaFoldDB" id="A0A1W2GF42"/>
<feature type="domain" description="MacB-like periplasmic core" evidence="8">
    <location>
        <begin position="21"/>
        <end position="242"/>
    </location>
</feature>
<feature type="transmembrane region" description="Helical" evidence="6">
    <location>
        <begin position="716"/>
        <end position="743"/>
    </location>
</feature>
<evidence type="ECO:0000256" key="3">
    <source>
        <dbReference type="ARBA" id="ARBA00022692"/>
    </source>
</evidence>
<evidence type="ECO:0000256" key="5">
    <source>
        <dbReference type="ARBA" id="ARBA00023136"/>
    </source>
</evidence>
<feature type="transmembrane region" description="Helical" evidence="6">
    <location>
        <begin position="427"/>
        <end position="448"/>
    </location>
</feature>
<feature type="domain" description="ABC3 transporter permease C-terminal" evidence="7">
    <location>
        <begin position="675"/>
        <end position="788"/>
    </location>
</feature>
<comment type="subcellular location">
    <subcellularLocation>
        <location evidence="1">Cell membrane</location>
        <topology evidence="1">Multi-pass membrane protein</topology>
    </subcellularLocation>
</comment>
<dbReference type="InterPro" id="IPR003838">
    <property type="entry name" value="ABC3_permease_C"/>
</dbReference>
<dbReference type="OrthoDB" id="5933722at2"/>
<feature type="transmembrane region" description="Helical" evidence="6">
    <location>
        <begin position="20"/>
        <end position="41"/>
    </location>
</feature>
<name>A0A1W2GF42_REIFA</name>
<feature type="transmembrane region" description="Helical" evidence="6">
    <location>
        <begin position="380"/>
        <end position="407"/>
    </location>
</feature>
<evidence type="ECO:0000256" key="1">
    <source>
        <dbReference type="ARBA" id="ARBA00004651"/>
    </source>
</evidence>
<evidence type="ECO:0000256" key="4">
    <source>
        <dbReference type="ARBA" id="ARBA00022989"/>
    </source>
</evidence>
<keyword evidence="2" id="KW-1003">Cell membrane</keyword>
<dbReference type="Pfam" id="PF02687">
    <property type="entry name" value="FtsX"/>
    <property type="match status" value="2"/>
</dbReference>
<accession>A0A1W2GF42</accession>
<evidence type="ECO:0000313" key="9">
    <source>
        <dbReference type="EMBL" id="SMD35267.1"/>
    </source>
</evidence>
<dbReference type="Pfam" id="PF12704">
    <property type="entry name" value="MacB_PCD"/>
    <property type="match status" value="2"/>
</dbReference>
<keyword evidence="5 6" id="KW-0472">Membrane</keyword>
<reference evidence="9 10" key="1">
    <citation type="submission" date="2017-04" db="EMBL/GenBank/DDBJ databases">
        <authorList>
            <person name="Afonso C.L."/>
            <person name="Miller P.J."/>
            <person name="Scott M.A."/>
            <person name="Spackman E."/>
            <person name="Goraichik I."/>
            <person name="Dimitrov K.M."/>
            <person name="Suarez D.L."/>
            <person name="Swayne D.E."/>
        </authorList>
    </citation>
    <scope>NUCLEOTIDE SEQUENCE [LARGE SCALE GENOMIC DNA]</scope>
    <source>
        <strain evidence="9 10">DSM 26133</strain>
    </source>
</reference>
<dbReference type="GO" id="GO:0022857">
    <property type="term" value="F:transmembrane transporter activity"/>
    <property type="evidence" value="ECO:0007669"/>
    <property type="project" value="TreeGrafter"/>
</dbReference>
<keyword evidence="10" id="KW-1185">Reference proteome</keyword>
<proteinExistence type="predicted"/>
<dbReference type="GO" id="GO:0005886">
    <property type="term" value="C:plasma membrane"/>
    <property type="evidence" value="ECO:0007669"/>
    <property type="project" value="UniProtKB-SubCell"/>
</dbReference>
<dbReference type="InterPro" id="IPR025857">
    <property type="entry name" value="MacB_PCD"/>
</dbReference>
<feature type="domain" description="MacB-like periplasmic core" evidence="8">
    <location>
        <begin position="460"/>
        <end position="612"/>
    </location>
</feature>
<keyword evidence="3 6" id="KW-0812">Transmembrane</keyword>
<dbReference type="PANTHER" id="PTHR30572">
    <property type="entry name" value="MEMBRANE COMPONENT OF TRANSPORTER-RELATED"/>
    <property type="match status" value="1"/>
</dbReference>
<evidence type="ECO:0000313" key="10">
    <source>
        <dbReference type="Proteomes" id="UP000192472"/>
    </source>
</evidence>
<dbReference type="STRING" id="692418.SAMN04488029_2425"/>
<sequence length="795" mass="88353">MVKNYFKLALRNLFKSRSTAFINIGGLTIGFLCALLIFTYIKKELSYDRFHSNIDHIYRVLTIDEALGVTSNLVGITLPALSETMKNELTTVENSVRISYNGRSLVEYNKVPLYTENMVYVEPSLFEIFDYELVAGHQPTALQAPNTTVLTETMAKKIFSKEDPIGKTIKIDNSTDLEVVGVMKDPSPFTSMEFDLLVSMVPTESDSNTINYLNSWSSISMVEYVSLSPSANIAEVKTKMEEIIRNNNVGDNFKVTLQPLSETHLSSSGILFDIFNANKGDINYLYTLAIVGLFVVLIAAFNFMNLSTARSANRAKEVGMRKVMGASKRQLALQFLSESVVICFFSLILSLVGLFVTSSFLDFGIDQNLFIYLIGDTTTVLWMIGSVLSLGVIAGLYPAFLLSGFSILKVLKGNFKTGTSGVWLRKVLVVVQFTASIAMIIGTITVYYQLDYLKSADKGFDDAQILSINLGDQSLRATGERFKNRLAQIPDIETMGLSGSMPGRQVGRTGMLPEGSDENDVWIVSTMGINHEYFDLMGMEMVAGRNYSKEIKSDSAAAIIMNEAAVKAIGWDDPIGKKISQGPNEKTVIGVVKNFHFANMRHQIEPIILPYQPTALSNGVLSLKIRQENLKNTLQKVEEIWAEVNPNYPFEYVFFNEEFGRQYENDENFASLIVSFTWLAIFIACLGLIGLSMFTAEQRIKEIGIRKVLGANIKTVVLLLSTEFTKPVLAACLIATPIAYYFLNEWLSGFAYHVDMPWIAFVLASLLAVIISQLTVSFHAIKAATSNPVHALRNE</sequence>
<dbReference type="RefSeq" id="WP_084373070.1">
    <property type="nucleotide sequence ID" value="NZ_FWYF01000002.1"/>
</dbReference>
<evidence type="ECO:0000256" key="2">
    <source>
        <dbReference type="ARBA" id="ARBA00022475"/>
    </source>
</evidence>
<feature type="transmembrane region" description="Helical" evidence="6">
    <location>
        <begin position="331"/>
        <end position="360"/>
    </location>
</feature>
<feature type="domain" description="ABC3 transporter permease C-terminal" evidence="7">
    <location>
        <begin position="290"/>
        <end position="404"/>
    </location>
</feature>
<dbReference type="PANTHER" id="PTHR30572:SF18">
    <property type="entry name" value="ABC-TYPE MACROLIDE FAMILY EXPORT SYSTEM PERMEASE COMPONENT 2"/>
    <property type="match status" value="1"/>
</dbReference>
<evidence type="ECO:0000259" key="7">
    <source>
        <dbReference type="Pfam" id="PF02687"/>
    </source>
</evidence>
<dbReference type="EMBL" id="FWYF01000002">
    <property type="protein sequence ID" value="SMD35267.1"/>
    <property type="molecule type" value="Genomic_DNA"/>
</dbReference>